<keyword evidence="2" id="KW-0418">Kinase</keyword>
<dbReference type="InterPro" id="IPR012074">
    <property type="entry name" value="GAF_ANTAR"/>
</dbReference>
<reference evidence="7" key="1">
    <citation type="submission" date="2022-03" db="EMBL/GenBank/DDBJ databases">
        <authorList>
            <person name="Santos J.D.N."/>
            <person name="Kallscheuer N."/>
            <person name="Jogler C."/>
            <person name="Lage O.M."/>
        </authorList>
    </citation>
    <scope>NUCLEOTIDE SEQUENCE</scope>
    <source>
        <strain evidence="7">M600PL45_2</strain>
    </source>
</reference>
<dbReference type="PROSITE" id="PS50921">
    <property type="entry name" value="ANTAR"/>
    <property type="match status" value="1"/>
</dbReference>
<dbReference type="InterPro" id="IPR011006">
    <property type="entry name" value="CheY-like_superfamily"/>
</dbReference>
<protein>
    <submittedName>
        <fullName evidence="7">GAF and ANTAR domain-containing protein</fullName>
    </submittedName>
</protein>
<evidence type="ECO:0000259" key="6">
    <source>
        <dbReference type="PROSITE" id="PS50921"/>
    </source>
</evidence>
<dbReference type="EMBL" id="JAKWJU010000002">
    <property type="protein sequence ID" value="MCH6160224.1"/>
    <property type="molecule type" value="Genomic_DNA"/>
</dbReference>
<dbReference type="SUPFAM" id="SSF52172">
    <property type="entry name" value="CheY-like"/>
    <property type="match status" value="1"/>
</dbReference>
<dbReference type="SMART" id="SM01012">
    <property type="entry name" value="ANTAR"/>
    <property type="match status" value="1"/>
</dbReference>
<evidence type="ECO:0000313" key="8">
    <source>
        <dbReference type="Proteomes" id="UP001166784"/>
    </source>
</evidence>
<dbReference type="SMART" id="SM00065">
    <property type="entry name" value="GAF"/>
    <property type="match status" value="1"/>
</dbReference>
<keyword evidence="8" id="KW-1185">Reference proteome</keyword>
<dbReference type="Gene3D" id="1.10.10.10">
    <property type="entry name" value="Winged helix-like DNA-binding domain superfamily/Winged helix DNA-binding domain"/>
    <property type="match status" value="1"/>
</dbReference>
<accession>A0ABS9SVC1</accession>
<organism evidence="7 8">
    <name type="scientific">Streptomyces marispadix</name>
    <dbReference type="NCBI Taxonomy" id="2922868"/>
    <lineage>
        <taxon>Bacteria</taxon>
        <taxon>Bacillati</taxon>
        <taxon>Actinomycetota</taxon>
        <taxon>Actinomycetes</taxon>
        <taxon>Kitasatosporales</taxon>
        <taxon>Streptomycetaceae</taxon>
        <taxon>Streptomyces</taxon>
    </lineage>
</organism>
<evidence type="ECO:0000313" key="7">
    <source>
        <dbReference type="EMBL" id="MCH6160224.1"/>
    </source>
</evidence>
<evidence type="ECO:0000256" key="2">
    <source>
        <dbReference type="ARBA" id="ARBA00022777"/>
    </source>
</evidence>
<keyword evidence="1" id="KW-0808">Transferase</keyword>
<dbReference type="InterPro" id="IPR005561">
    <property type="entry name" value="ANTAR"/>
</dbReference>
<dbReference type="SUPFAM" id="SSF55781">
    <property type="entry name" value="GAF domain-like"/>
    <property type="match status" value="1"/>
</dbReference>
<evidence type="ECO:0000256" key="4">
    <source>
        <dbReference type="ARBA" id="ARBA00023163"/>
    </source>
</evidence>
<dbReference type="InterPro" id="IPR036388">
    <property type="entry name" value="WH-like_DNA-bd_sf"/>
</dbReference>
<reference evidence="7" key="2">
    <citation type="journal article" date="2023" name="Int. J. Syst. Evol. Microbiol.">
        <title>Streptomyces marispadix sp. nov., isolated from marine beach sediment of the Northern Coast of Portugal.</title>
        <authorList>
            <person name="dos Santos J.D.N."/>
            <person name="Vitorino I.R."/>
            <person name="Kallscheuer N."/>
            <person name="Srivastava A."/>
            <person name="Krautwurst S."/>
            <person name="Marz M."/>
            <person name="Jogler C."/>
            <person name="Lobo Da Cunha A."/>
            <person name="Catita J."/>
            <person name="Goncalves H."/>
            <person name="Gonzalez I."/>
            <person name="Reyes F."/>
            <person name="Lage O.M."/>
        </authorList>
    </citation>
    <scope>NUCLEOTIDE SEQUENCE</scope>
    <source>
        <strain evidence="7">M600PL45_2</strain>
    </source>
</reference>
<comment type="caution">
    <text evidence="7">The sequence shown here is derived from an EMBL/GenBank/DDBJ whole genome shotgun (WGS) entry which is preliminary data.</text>
</comment>
<keyword evidence="3" id="KW-0805">Transcription regulation</keyword>
<evidence type="ECO:0000256" key="5">
    <source>
        <dbReference type="SAM" id="MobiDB-lite"/>
    </source>
</evidence>
<dbReference type="Pfam" id="PF13185">
    <property type="entry name" value="GAF_2"/>
    <property type="match status" value="1"/>
</dbReference>
<dbReference type="InterPro" id="IPR003018">
    <property type="entry name" value="GAF"/>
</dbReference>
<gene>
    <name evidence="7" type="ORF">MMA15_07260</name>
</gene>
<proteinExistence type="predicted"/>
<evidence type="ECO:0000256" key="3">
    <source>
        <dbReference type="ARBA" id="ARBA00023015"/>
    </source>
</evidence>
<keyword evidence="4" id="KW-0804">Transcription</keyword>
<evidence type="ECO:0000256" key="1">
    <source>
        <dbReference type="ARBA" id="ARBA00022679"/>
    </source>
</evidence>
<sequence>MREQQLAAVFVELADTLVDDFDVIDFLHTLAHRCVELLDVHAAGIMLGDHHGRLRSAAASSEHARLLDLFECQTEAGPSADCFRSGEPVINADLESARWPRLDEAAREVGFASLHALPLRLRGEVIGVLNLFHRERRTLSDTDMHVGQALADVSTISILSQRSLRESEILASQLQNALTSRTTIEQAKGMLSARLDIPMDEAFTTLRDHARAHREQLSALARRITEGDEALFSELAGSGAAQPSATNTRAQPPGTD</sequence>
<feature type="region of interest" description="Disordered" evidence="5">
    <location>
        <begin position="234"/>
        <end position="256"/>
    </location>
</feature>
<dbReference type="Pfam" id="PF03861">
    <property type="entry name" value="ANTAR"/>
    <property type="match status" value="1"/>
</dbReference>
<dbReference type="PIRSF" id="PIRSF036625">
    <property type="entry name" value="GAF_ANTAR"/>
    <property type="match status" value="1"/>
</dbReference>
<name>A0ABS9SVC1_9ACTN</name>
<dbReference type="Gene3D" id="3.30.450.40">
    <property type="match status" value="1"/>
</dbReference>
<feature type="compositionally biased region" description="Polar residues" evidence="5">
    <location>
        <begin position="241"/>
        <end position="250"/>
    </location>
</feature>
<feature type="domain" description="ANTAR" evidence="6">
    <location>
        <begin position="164"/>
        <end position="225"/>
    </location>
</feature>
<dbReference type="Proteomes" id="UP001166784">
    <property type="component" value="Unassembled WGS sequence"/>
</dbReference>
<dbReference type="InterPro" id="IPR029016">
    <property type="entry name" value="GAF-like_dom_sf"/>
</dbReference>